<sequence length="312" mass="36228">MVFSQEVREARTLADNPINSKFPLLKFLDVEYEQFSAADYKLKRDDQKYEDGSIHSQKRLRASVMVPVLMKKKFVVFTSLRYKYEVLDYENVKYYLIDKPFFTHKANEESHYLAGTVSFNYIDRIFGKRLLVNGNVTVDGSDRGYERMMGSVSALINIRESAHTTFAIGAYVSSSRSLVFPIFPTLRYQHMFVGTPWMIDGIMPQYFYARRMIGENGRFSFGFLLDSGMFFEYPGQEGFKHVYTFDKVAGKLDLVYEHNLTKSIMLRASGGLSKTYKGVFREKNKKDDFAEMSQDWNGYFSLGVSYNLGRRK</sequence>
<keyword evidence="2" id="KW-1185">Reference proteome</keyword>
<dbReference type="Proteomes" id="UP000184480">
    <property type="component" value="Unassembled WGS sequence"/>
</dbReference>
<protein>
    <submittedName>
        <fullName evidence="1">Uncharacterized protein</fullName>
    </submittedName>
</protein>
<dbReference type="AlphaFoldDB" id="A0A1M4ZTL9"/>
<evidence type="ECO:0000313" key="1">
    <source>
        <dbReference type="EMBL" id="SHF21389.1"/>
    </source>
</evidence>
<dbReference type="EMBL" id="FQUC01000004">
    <property type="protein sequence ID" value="SHF21389.1"/>
    <property type="molecule type" value="Genomic_DNA"/>
</dbReference>
<dbReference type="STRING" id="1346286.SAMN05444362_104187"/>
<gene>
    <name evidence="1" type="ORF">SAMN05444362_104187</name>
</gene>
<reference evidence="2" key="1">
    <citation type="submission" date="2016-11" db="EMBL/GenBank/DDBJ databases">
        <authorList>
            <person name="Varghese N."/>
            <person name="Submissions S."/>
        </authorList>
    </citation>
    <scope>NUCLEOTIDE SEQUENCE [LARGE SCALE GENOMIC DNA]</scope>
    <source>
        <strain evidence="2">DSM 27370</strain>
    </source>
</reference>
<accession>A0A1M4ZTL9</accession>
<proteinExistence type="predicted"/>
<name>A0A1M4ZTL9_9BACT</name>
<evidence type="ECO:0000313" key="2">
    <source>
        <dbReference type="Proteomes" id="UP000184480"/>
    </source>
</evidence>
<organism evidence="1 2">
    <name type="scientific">Dysgonomonas macrotermitis</name>
    <dbReference type="NCBI Taxonomy" id="1346286"/>
    <lineage>
        <taxon>Bacteria</taxon>
        <taxon>Pseudomonadati</taxon>
        <taxon>Bacteroidota</taxon>
        <taxon>Bacteroidia</taxon>
        <taxon>Bacteroidales</taxon>
        <taxon>Dysgonomonadaceae</taxon>
        <taxon>Dysgonomonas</taxon>
    </lineage>
</organism>